<dbReference type="Proteomes" id="UP000826656">
    <property type="component" value="Unassembled WGS sequence"/>
</dbReference>
<evidence type="ECO:0000313" key="3">
    <source>
        <dbReference type="EMBL" id="KAH0769044.1"/>
    </source>
</evidence>
<feature type="compositionally biased region" description="Basic and acidic residues" evidence="1">
    <location>
        <begin position="87"/>
        <end position="103"/>
    </location>
</feature>
<sequence length="103" mass="11617">MRLCSPRWCQAEMRGQGTSEAGDTRQSFGGEVTGRRRREGRGDLVAVWLRGKEEQERVEQRSGPPATLRRRRDRDAGEGVGGAATGKRKEGRCLFSRRVENEK</sequence>
<gene>
    <name evidence="2" type="ORF">KY290_013022</name>
    <name evidence="3" type="ORF">KY290_013025</name>
</gene>
<feature type="compositionally biased region" description="Polar residues" evidence="1">
    <location>
        <begin position="16"/>
        <end position="27"/>
    </location>
</feature>
<evidence type="ECO:0000313" key="2">
    <source>
        <dbReference type="EMBL" id="KAH0769041.1"/>
    </source>
</evidence>
<name>A0ABQ7VKH7_SOLTU</name>
<keyword evidence="4" id="KW-1185">Reference proteome</keyword>
<feature type="region of interest" description="Disordered" evidence="1">
    <location>
        <begin position="12"/>
        <end position="37"/>
    </location>
</feature>
<feature type="region of interest" description="Disordered" evidence="1">
    <location>
        <begin position="53"/>
        <end position="103"/>
    </location>
</feature>
<dbReference type="EMBL" id="JAIVGD010000011">
    <property type="protein sequence ID" value="KAH0769044.1"/>
    <property type="molecule type" value="Genomic_DNA"/>
</dbReference>
<organism evidence="2 4">
    <name type="scientific">Solanum tuberosum</name>
    <name type="common">Potato</name>
    <dbReference type="NCBI Taxonomy" id="4113"/>
    <lineage>
        <taxon>Eukaryota</taxon>
        <taxon>Viridiplantae</taxon>
        <taxon>Streptophyta</taxon>
        <taxon>Embryophyta</taxon>
        <taxon>Tracheophyta</taxon>
        <taxon>Spermatophyta</taxon>
        <taxon>Magnoliopsida</taxon>
        <taxon>eudicotyledons</taxon>
        <taxon>Gunneridae</taxon>
        <taxon>Pentapetalae</taxon>
        <taxon>asterids</taxon>
        <taxon>lamiids</taxon>
        <taxon>Solanales</taxon>
        <taxon>Solanaceae</taxon>
        <taxon>Solanoideae</taxon>
        <taxon>Solaneae</taxon>
        <taxon>Solanum</taxon>
    </lineage>
</organism>
<accession>A0ABQ7VKH7</accession>
<proteinExistence type="predicted"/>
<dbReference type="EMBL" id="JAIVGD010000011">
    <property type="protein sequence ID" value="KAH0769041.1"/>
    <property type="molecule type" value="Genomic_DNA"/>
</dbReference>
<protein>
    <submittedName>
        <fullName evidence="2">Uncharacterized protein</fullName>
    </submittedName>
</protein>
<evidence type="ECO:0000256" key="1">
    <source>
        <dbReference type="SAM" id="MobiDB-lite"/>
    </source>
</evidence>
<reference evidence="2 4" key="1">
    <citation type="journal article" date="2021" name="bioRxiv">
        <title>Chromosome-scale and haplotype-resolved genome assembly of a tetraploid potato cultivar.</title>
        <authorList>
            <person name="Sun H."/>
            <person name="Jiao W.-B."/>
            <person name="Krause K."/>
            <person name="Campoy J.A."/>
            <person name="Goel M."/>
            <person name="Folz-Donahue K."/>
            <person name="Kukat C."/>
            <person name="Huettel B."/>
            <person name="Schneeberger K."/>
        </authorList>
    </citation>
    <scope>NUCLEOTIDE SEQUENCE [LARGE SCALE GENOMIC DNA]</scope>
    <source>
        <strain evidence="2">SolTubOtavaFocal</strain>
        <tissue evidence="2">Leaves</tissue>
    </source>
</reference>
<comment type="caution">
    <text evidence="2">The sequence shown here is derived from an EMBL/GenBank/DDBJ whole genome shotgun (WGS) entry which is preliminary data.</text>
</comment>
<evidence type="ECO:0000313" key="4">
    <source>
        <dbReference type="Proteomes" id="UP000826656"/>
    </source>
</evidence>